<dbReference type="Pfam" id="PF19691">
    <property type="entry name" value="DUF6192"/>
    <property type="match status" value="1"/>
</dbReference>
<dbReference type="AlphaFoldDB" id="V9Z868"/>
<keyword evidence="1" id="KW-0614">Plasmid</keyword>
<name>V9Z868_9ACTN</name>
<accession>V9Z868</accession>
<reference evidence="1" key="1">
    <citation type="submission" date="2013-09" db="EMBL/GenBank/DDBJ databases">
        <title>Complete nucleotide sequence of Streptomyces linear plasmid pFRL4.</title>
        <authorList>
            <person name="Chen Z."/>
            <person name="Fang P."/>
            <person name="Qin Z."/>
        </authorList>
    </citation>
    <scope>NUCLEOTIDE SEQUENCE</scope>
    <source>
        <plasmid evidence="1">pFRL4</plasmid>
    </source>
</reference>
<sequence length="342" mass="38374">MPWPALGVVKAMSEVIEKVGSVSQSRYEQIVAELREVVEQQSRGSFTIGDRALEIEPMRPRGGIPDAEWTIRQSLVRLAEDIGLTFNAVKNARWVASRWPKEHRQAGVSFTIHRILARIEDDAERWAAIKTPPEGKSRWTTDDAKRRVGWTVDSPETPQEKITAIHHLAQDEEVAATVTTDFLKRPQVAAKVSTENKVRVVEELTRDESVAATAATSLLRRPDVAFKAMSDDTARFQVNHAQTERHRQAREHFEDTSPVAPAVRHIDRSVEFLDLVTACHSFVAAAGRTVPGLRDRTLNDDERTIVAQNVAKVRATLDWIEQAVETGKVDMDDELARLLKGE</sequence>
<protein>
    <submittedName>
        <fullName evidence="1">RacO protein</fullName>
    </submittedName>
</protein>
<evidence type="ECO:0000313" key="1">
    <source>
        <dbReference type="EMBL" id="AHE39596.1"/>
    </source>
</evidence>
<dbReference type="EMBL" id="KF602049">
    <property type="protein sequence ID" value="AHE39596.1"/>
    <property type="molecule type" value="Genomic_DNA"/>
</dbReference>
<dbReference type="InterPro" id="IPR045683">
    <property type="entry name" value="DUF6192"/>
</dbReference>
<gene>
    <name evidence="1" type="ORF">pFRL4_363</name>
</gene>
<organism evidence="1">
    <name type="scientific">Streptomyces sp. F2</name>
    <dbReference type="NCBI Taxonomy" id="317660"/>
    <lineage>
        <taxon>Bacteria</taxon>
        <taxon>Bacillati</taxon>
        <taxon>Actinomycetota</taxon>
        <taxon>Actinomycetes</taxon>
        <taxon>Kitasatosporales</taxon>
        <taxon>Streptomycetaceae</taxon>
        <taxon>Streptomyces</taxon>
    </lineage>
</organism>
<proteinExistence type="predicted"/>
<geneLocation type="plasmid" evidence="1">
    <name>pFRL4</name>
</geneLocation>